<dbReference type="Pfam" id="PF13649">
    <property type="entry name" value="Methyltransf_25"/>
    <property type="match status" value="1"/>
</dbReference>
<dbReference type="InterPro" id="IPR029063">
    <property type="entry name" value="SAM-dependent_MTases_sf"/>
</dbReference>
<dbReference type="Gene3D" id="3.40.50.150">
    <property type="entry name" value="Vaccinia Virus protein VP39"/>
    <property type="match status" value="1"/>
</dbReference>
<name>A0A4R4YAC5_9PSEU</name>
<organism evidence="4 5">
    <name type="scientific">Saccharopolyspora elongata</name>
    <dbReference type="NCBI Taxonomy" id="2530387"/>
    <lineage>
        <taxon>Bacteria</taxon>
        <taxon>Bacillati</taxon>
        <taxon>Actinomycetota</taxon>
        <taxon>Actinomycetes</taxon>
        <taxon>Pseudonocardiales</taxon>
        <taxon>Pseudonocardiaceae</taxon>
        <taxon>Saccharopolyspora</taxon>
    </lineage>
</organism>
<keyword evidence="5" id="KW-1185">Reference proteome</keyword>
<dbReference type="PANTHER" id="PTHR43861">
    <property type="entry name" value="TRANS-ACONITATE 2-METHYLTRANSFERASE-RELATED"/>
    <property type="match status" value="1"/>
</dbReference>
<evidence type="ECO:0000256" key="2">
    <source>
        <dbReference type="ARBA" id="ARBA00022679"/>
    </source>
</evidence>
<dbReference type="GO" id="GO:0008168">
    <property type="term" value="F:methyltransferase activity"/>
    <property type="evidence" value="ECO:0007669"/>
    <property type="project" value="UniProtKB-KW"/>
</dbReference>
<dbReference type="Proteomes" id="UP000294947">
    <property type="component" value="Unassembled WGS sequence"/>
</dbReference>
<keyword evidence="2 4" id="KW-0808">Transferase</keyword>
<proteinExistence type="predicted"/>
<feature type="domain" description="Methyltransferase" evidence="3">
    <location>
        <begin position="48"/>
        <end position="137"/>
    </location>
</feature>
<dbReference type="SUPFAM" id="SSF53335">
    <property type="entry name" value="S-adenosyl-L-methionine-dependent methyltransferases"/>
    <property type="match status" value="1"/>
</dbReference>
<sequence>MTRPGDLRSRSLLYRNPSWYDELLSGATAPVEAVQALVADYRPDARTVLEFGCGTGRDLAHLAAAGFECIGIELQPEMVDYARHQHPGLTVEVGDMRSIRLSVTADILLCLGNSLAYNHTDRDMHEAFATFAAHAQPNALLVLFTPVAPPPPEAANLAVSRVDTDTIHAEVTTRVVWDDQTQTTTMYRDWVLDNGEHHTDVIQRRILTREQLTTHLTRAGFELLEQFADPGQRHTNDDRRARSAFTAARYCA</sequence>
<keyword evidence="1 4" id="KW-0489">Methyltransferase</keyword>
<dbReference type="InterPro" id="IPR041698">
    <property type="entry name" value="Methyltransf_25"/>
</dbReference>
<gene>
    <name evidence="4" type="ORF">E1288_32835</name>
</gene>
<comment type="caution">
    <text evidence="4">The sequence shown here is derived from an EMBL/GenBank/DDBJ whole genome shotgun (WGS) entry which is preliminary data.</text>
</comment>
<evidence type="ECO:0000259" key="3">
    <source>
        <dbReference type="Pfam" id="PF13649"/>
    </source>
</evidence>
<accession>A0A4R4YAC5</accession>
<dbReference type="AlphaFoldDB" id="A0A4R4YAC5"/>
<dbReference type="PANTHER" id="PTHR43861:SF1">
    <property type="entry name" value="TRANS-ACONITATE 2-METHYLTRANSFERASE"/>
    <property type="match status" value="1"/>
</dbReference>
<dbReference type="CDD" id="cd02440">
    <property type="entry name" value="AdoMet_MTases"/>
    <property type="match status" value="1"/>
</dbReference>
<dbReference type="Gene3D" id="2.20.130.10">
    <property type="entry name" value="CAC2371-like domains"/>
    <property type="match status" value="1"/>
</dbReference>
<dbReference type="EMBL" id="SMKW01000059">
    <property type="protein sequence ID" value="TDD41366.1"/>
    <property type="molecule type" value="Genomic_DNA"/>
</dbReference>
<protein>
    <submittedName>
        <fullName evidence="4">Class I SAM-dependent methyltransferase</fullName>
    </submittedName>
</protein>
<dbReference type="RefSeq" id="WP_132492225.1">
    <property type="nucleotide sequence ID" value="NZ_SMKW01000059.1"/>
</dbReference>
<dbReference type="GO" id="GO:0032259">
    <property type="term" value="P:methylation"/>
    <property type="evidence" value="ECO:0007669"/>
    <property type="project" value="UniProtKB-KW"/>
</dbReference>
<evidence type="ECO:0000313" key="4">
    <source>
        <dbReference type="EMBL" id="TDD41366.1"/>
    </source>
</evidence>
<evidence type="ECO:0000256" key="1">
    <source>
        <dbReference type="ARBA" id="ARBA00022603"/>
    </source>
</evidence>
<dbReference type="OrthoDB" id="189743at2"/>
<evidence type="ECO:0000313" key="5">
    <source>
        <dbReference type="Proteomes" id="UP000294947"/>
    </source>
</evidence>
<reference evidence="4 5" key="1">
    <citation type="submission" date="2019-03" db="EMBL/GenBank/DDBJ databases">
        <title>Draft genome sequences of novel Actinobacteria.</title>
        <authorList>
            <person name="Sahin N."/>
            <person name="Ay H."/>
            <person name="Saygin H."/>
        </authorList>
    </citation>
    <scope>NUCLEOTIDE SEQUENCE [LARGE SCALE GENOMIC DNA]</scope>
    <source>
        <strain evidence="4 5">7K502</strain>
    </source>
</reference>